<organism evidence="1">
    <name type="scientific">gut metagenome</name>
    <dbReference type="NCBI Taxonomy" id="749906"/>
    <lineage>
        <taxon>unclassified sequences</taxon>
        <taxon>metagenomes</taxon>
        <taxon>organismal metagenomes</taxon>
    </lineage>
</organism>
<dbReference type="EMBL" id="AMCI01005123">
    <property type="protein sequence ID" value="EJW96754.1"/>
    <property type="molecule type" value="Genomic_DNA"/>
</dbReference>
<accession>J9GBF5</accession>
<feature type="non-terminal residue" evidence="1">
    <location>
        <position position="1"/>
    </location>
</feature>
<name>J9GBF5_9ZZZZ</name>
<proteinExistence type="predicted"/>
<comment type="caution">
    <text evidence="1">The sequence shown here is derived from an EMBL/GenBank/DDBJ whole genome shotgun (WGS) entry which is preliminary data.</text>
</comment>
<gene>
    <name evidence="1" type="ORF">EVA_15139</name>
</gene>
<protein>
    <submittedName>
        <fullName evidence="1">Transglycosylase SLT domain protein</fullName>
    </submittedName>
</protein>
<dbReference type="SUPFAM" id="SSF53955">
    <property type="entry name" value="Lysozyme-like"/>
    <property type="match status" value="1"/>
</dbReference>
<reference evidence="1" key="1">
    <citation type="journal article" date="2012" name="PLoS ONE">
        <title>Gene sets for utilization of primary and secondary nutrition supplies in the distal gut of endangered iberian lynx.</title>
        <authorList>
            <person name="Alcaide M."/>
            <person name="Messina E."/>
            <person name="Richter M."/>
            <person name="Bargiela R."/>
            <person name="Peplies J."/>
            <person name="Huws S.A."/>
            <person name="Newbold C.J."/>
            <person name="Golyshin P.N."/>
            <person name="Simon M.A."/>
            <person name="Lopez G."/>
            <person name="Yakimov M.M."/>
            <person name="Ferrer M."/>
        </authorList>
    </citation>
    <scope>NUCLEOTIDE SEQUENCE</scope>
</reference>
<dbReference type="AlphaFoldDB" id="J9GBF5"/>
<dbReference type="Gene3D" id="1.10.530.10">
    <property type="match status" value="1"/>
</dbReference>
<sequence>HDDVKTAAAAYHSGWGTVDKILENPEYSEDGQTLHTFPYKQMALYVQKIDNAYKRYQKIYSNTETRYN</sequence>
<dbReference type="InterPro" id="IPR023346">
    <property type="entry name" value="Lysozyme-like_dom_sf"/>
</dbReference>
<evidence type="ECO:0000313" key="1">
    <source>
        <dbReference type="EMBL" id="EJW96754.1"/>
    </source>
</evidence>